<comment type="caution">
    <text evidence="9">The sequence shown here is derived from an EMBL/GenBank/DDBJ whole genome shotgun (WGS) entry which is preliminary data.</text>
</comment>
<feature type="transmembrane region" description="Helical" evidence="7">
    <location>
        <begin position="45"/>
        <end position="69"/>
    </location>
</feature>
<dbReference type="InterPro" id="IPR011701">
    <property type="entry name" value="MFS"/>
</dbReference>
<dbReference type="Gene3D" id="1.20.1250.20">
    <property type="entry name" value="MFS general substrate transporter like domains"/>
    <property type="match status" value="1"/>
</dbReference>
<comment type="subcellular location">
    <subcellularLocation>
        <location evidence="1">Cell membrane</location>
        <topology evidence="1">Multi-pass membrane protein</topology>
    </subcellularLocation>
</comment>
<dbReference type="GO" id="GO:0005886">
    <property type="term" value="C:plasma membrane"/>
    <property type="evidence" value="ECO:0007669"/>
    <property type="project" value="UniProtKB-SubCell"/>
</dbReference>
<dbReference type="eggNOG" id="COG2814">
    <property type="taxonomic scope" value="Bacteria"/>
</dbReference>
<keyword evidence="5 7" id="KW-1133">Transmembrane helix</keyword>
<feature type="transmembrane region" description="Helical" evidence="7">
    <location>
        <begin position="81"/>
        <end position="98"/>
    </location>
</feature>
<feature type="transmembrane region" description="Helical" evidence="7">
    <location>
        <begin position="315"/>
        <end position="333"/>
    </location>
</feature>
<proteinExistence type="inferred from homology"/>
<gene>
    <name evidence="9" type="ORF">FC27_GL001633</name>
</gene>
<evidence type="ECO:0000259" key="8">
    <source>
        <dbReference type="PROSITE" id="PS50850"/>
    </source>
</evidence>
<feature type="transmembrane region" description="Helical" evidence="7">
    <location>
        <begin position="378"/>
        <end position="396"/>
    </location>
</feature>
<feature type="transmembrane region" description="Helical" evidence="7">
    <location>
        <begin position="199"/>
        <end position="217"/>
    </location>
</feature>
<sequence length="431" mass="47028">MYTSSLDALFRHLLDKIISDQLSPVNGGIFFGQTKEAKMKNKRSIYILVFSNFLICLGIGLVIPVTPFIKNEFHYTTSNMGVMTSLFALAQFIASPIVGRISDRLGRKPIIVGGLFIYMISEIIFALATSLPLFNLSRLIGGLSAAMVVPTSMALASDLTSLKERAKVIGWLSAAFSGGLILGPGIGGMLANIDYKTPFWFAAALGLISAIFTQIFLKDANQAVLEEDIKKSEAKRAGSYRSIMTVPLLILFAMILVSSFGLQGFESIYSIYVNQVFNFGIGTIALVLTLNGIISLILQVSFFNWFVEKIGEIRLIGYCFFLSAASVAWILFARGKIEVIIATLIIFSSFDLLRPAITTLLTKAGKANQQGLINGMNMSLTSIGNIVGPLMSGALMDWNPHSPYTVVAVILTLSFIFTFIVRKFPVINVED</sequence>
<dbReference type="STRING" id="1423815.FC27_GL001633"/>
<feature type="domain" description="Major facilitator superfamily (MFS) profile" evidence="8">
    <location>
        <begin position="44"/>
        <end position="426"/>
    </location>
</feature>
<dbReference type="InterPro" id="IPR036259">
    <property type="entry name" value="MFS_trans_sf"/>
</dbReference>
<feature type="transmembrane region" description="Helical" evidence="7">
    <location>
        <begin position="168"/>
        <end position="193"/>
    </location>
</feature>
<feature type="transmembrane region" description="Helical" evidence="7">
    <location>
        <begin position="277"/>
        <end position="303"/>
    </location>
</feature>
<organism evidence="9 10">
    <name type="scientific">Companilactobacillus versmoldensis DSM 14857 = KCTC 3814</name>
    <dbReference type="NCBI Taxonomy" id="1423815"/>
    <lineage>
        <taxon>Bacteria</taxon>
        <taxon>Bacillati</taxon>
        <taxon>Bacillota</taxon>
        <taxon>Bacilli</taxon>
        <taxon>Lactobacillales</taxon>
        <taxon>Lactobacillaceae</taxon>
        <taxon>Companilactobacillus</taxon>
    </lineage>
</organism>
<dbReference type="InterPro" id="IPR020846">
    <property type="entry name" value="MFS_dom"/>
</dbReference>
<dbReference type="SUPFAM" id="SSF103473">
    <property type="entry name" value="MFS general substrate transporter"/>
    <property type="match status" value="1"/>
</dbReference>
<dbReference type="PANTHER" id="PTHR23504:SF115">
    <property type="entry name" value="MULTIDRUG RESISTANCE PROTEIN 2"/>
    <property type="match status" value="1"/>
</dbReference>
<evidence type="ECO:0000256" key="5">
    <source>
        <dbReference type="ARBA" id="ARBA00022989"/>
    </source>
</evidence>
<evidence type="ECO:0000313" key="10">
    <source>
        <dbReference type="Proteomes" id="UP000051647"/>
    </source>
</evidence>
<keyword evidence="10" id="KW-1185">Reference proteome</keyword>
<dbReference type="EMBL" id="AZFA01000004">
    <property type="protein sequence ID" value="KRL67609.1"/>
    <property type="molecule type" value="Genomic_DNA"/>
</dbReference>
<evidence type="ECO:0000256" key="1">
    <source>
        <dbReference type="ARBA" id="ARBA00004651"/>
    </source>
</evidence>
<feature type="transmembrane region" description="Helical" evidence="7">
    <location>
        <begin position="110"/>
        <end position="133"/>
    </location>
</feature>
<dbReference type="PRINTS" id="PR01035">
    <property type="entry name" value="TCRTETA"/>
</dbReference>
<reference evidence="9 10" key="1">
    <citation type="journal article" date="2015" name="Genome Announc.">
        <title>Expanding the biotechnology potential of lactobacilli through comparative genomics of 213 strains and associated genera.</title>
        <authorList>
            <person name="Sun Z."/>
            <person name="Harris H.M."/>
            <person name="McCann A."/>
            <person name="Guo C."/>
            <person name="Argimon S."/>
            <person name="Zhang W."/>
            <person name="Yang X."/>
            <person name="Jeffery I.B."/>
            <person name="Cooney J.C."/>
            <person name="Kagawa T.F."/>
            <person name="Liu W."/>
            <person name="Song Y."/>
            <person name="Salvetti E."/>
            <person name="Wrobel A."/>
            <person name="Rasinkangas P."/>
            <person name="Parkhill J."/>
            <person name="Rea M.C."/>
            <person name="O'Sullivan O."/>
            <person name="Ritari J."/>
            <person name="Douillard F.P."/>
            <person name="Paul Ross R."/>
            <person name="Yang R."/>
            <person name="Briner A.E."/>
            <person name="Felis G.E."/>
            <person name="de Vos W.M."/>
            <person name="Barrangou R."/>
            <person name="Klaenhammer T.R."/>
            <person name="Caufield P.W."/>
            <person name="Cui Y."/>
            <person name="Zhang H."/>
            <person name="O'Toole P.W."/>
        </authorList>
    </citation>
    <scope>NUCLEOTIDE SEQUENCE [LARGE SCALE GENOMIC DNA]</scope>
    <source>
        <strain evidence="9 10">DSM 14857</strain>
    </source>
</reference>
<evidence type="ECO:0000313" key="9">
    <source>
        <dbReference type="EMBL" id="KRL67609.1"/>
    </source>
</evidence>
<dbReference type="InterPro" id="IPR005829">
    <property type="entry name" value="Sugar_transporter_CS"/>
</dbReference>
<dbReference type="AlphaFoldDB" id="A0A0R1SFR3"/>
<dbReference type="PROSITE" id="PS00216">
    <property type="entry name" value="SUGAR_TRANSPORT_1"/>
    <property type="match status" value="1"/>
</dbReference>
<accession>A0A0R1SFR3</accession>
<feature type="transmembrane region" description="Helical" evidence="7">
    <location>
        <begin position="339"/>
        <end position="357"/>
    </location>
</feature>
<evidence type="ECO:0000256" key="4">
    <source>
        <dbReference type="ARBA" id="ARBA00022692"/>
    </source>
</evidence>
<comment type="similarity">
    <text evidence="2">Belongs to the major facilitator superfamily. TCR/Tet family.</text>
</comment>
<dbReference type="PROSITE" id="PS50850">
    <property type="entry name" value="MFS"/>
    <property type="match status" value="1"/>
</dbReference>
<dbReference type="PANTHER" id="PTHR23504">
    <property type="entry name" value="MAJOR FACILITATOR SUPERFAMILY DOMAIN-CONTAINING PROTEIN 10"/>
    <property type="match status" value="1"/>
</dbReference>
<keyword evidence="3" id="KW-0813">Transport</keyword>
<dbReference type="PATRIC" id="fig|1423815.3.peg.1671"/>
<dbReference type="GO" id="GO:0022857">
    <property type="term" value="F:transmembrane transporter activity"/>
    <property type="evidence" value="ECO:0007669"/>
    <property type="project" value="InterPro"/>
</dbReference>
<keyword evidence="6 7" id="KW-0472">Membrane</keyword>
<dbReference type="Pfam" id="PF07690">
    <property type="entry name" value="MFS_1"/>
    <property type="match status" value="1"/>
</dbReference>
<dbReference type="InterPro" id="IPR001958">
    <property type="entry name" value="Tet-R_TetA/multi-R_MdtG-like"/>
</dbReference>
<keyword evidence="4 7" id="KW-0812">Transmembrane</keyword>
<dbReference type="Proteomes" id="UP000051647">
    <property type="component" value="Unassembled WGS sequence"/>
</dbReference>
<protein>
    <submittedName>
        <fullName evidence="9">Major facilitator superfamily permease</fullName>
    </submittedName>
</protein>
<dbReference type="CDD" id="cd17325">
    <property type="entry name" value="MFS_MdtG_SLC18_like"/>
    <property type="match status" value="1"/>
</dbReference>
<evidence type="ECO:0000256" key="6">
    <source>
        <dbReference type="ARBA" id="ARBA00023136"/>
    </source>
</evidence>
<feature type="transmembrane region" description="Helical" evidence="7">
    <location>
        <begin position="402"/>
        <end position="421"/>
    </location>
</feature>
<evidence type="ECO:0000256" key="3">
    <source>
        <dbReference type="ARBA" id="ARBA00022448"/>
    </source>
</evidence>
<evidence type="ECO:0000256" key="7">
    <source>
        <dbReference type="SAM" id="Phobius"/>
    </source>
</evidence>
<name>A0A0R1SFR3_9LACO</name>
<feature type="transmembrane region" description="Helical" evidence="7">
    <location>
        <begin position="238"/>
        <end position="257"/>
    </location>
</feature>
<evidence type="ECO:0000256" key="2">
    <source>
        <dbReference type="ARBA" id="ARBA00007520"/>
    </source>
</evidence>
<feature type="transmembrane region" description="Helical" evidence="7">
    <location>
        <begin position="139"/>
        <end position="156"/>
    </location>
</feature>